<accession>A0ABQ9XZT9</accession>
<proteinExistence type="predicted"/>
<protein>
    <submittedName>
        <fullName evidence="1">Uncharacterized protein</fullName>
    </submittedName>
</protein>
<name>A0ABQ9XZT9_9EUKA</name>
<dbReference type="EMBL" id="JARBJD010000050">
    <property type="protein sequence ID" value="KAK2956997.1"/>
    <property type="molecule type" value="Genomic_DNA"/>
</dbReference>
<organism evidence="1 2">
    <name type="scientific">Blattamonas nauphoetae</name>
    <dbReference type="NCBI Taxonomy" id="2049346"/>
    <lineage>
        <taxon>Eukaryota</taxon>
        <taxon>Metamonada</taxon>
        <taxon>Preaxostyla</taxon>
        <taxon>Oxymonadida</taxon>
        <taxon>Blattamonas</taxon>
    </lineage>
</organism>
<gene>
    <name evidence="1" type="ORF">BLNAU_8072</name>
</gene>
<evidence type="ECO:0000313" key="2">
    <source>
        <dbReference type="Proteomes" id="UP001281761"/>
    </source>
</evidence>
<evidence type="ECO:0000313" key="1">
    <source>
        <dbReference type="EMBL" id="KAK2956997.1"/>
    </source>
</evidence>
<sequence length="108" mass="12148">MKMVYKQLLYCSIETRLSVIKADLIPQLITSLNLQSLSLTEAVDIRANLTQIISRSLILATPDCLEELGSEDGYEQQAVHETVLKQVLAPSEKMLILSLFDRELTIVE</sequence>
<reference evidence="1 2" key="1">
    <citation type="journal article" date="2022" name="bioRxiv">
        <title>Genomics of Preaxostyla Flagellates Illuminates Evolutionary Transitions and the Path Towards Mitochondrial Loss.</title>
        <authorList>
            <person name="Novak L.V.F."/>
            <person name="Treitli S.C."/>
            <person name="Pyrih J."/>
            <person name="Halakuc P."/>
            <person name="Pipaliya S.V."/>
            <person name="Vacek V."/>
            <person name="Brzon O."/>
            <person name="Soukal P."/>
            <person name="Eme L."/>
            <person name="Dacks J.B."/>
            <person name="Karnkowska A."/>
            <person name="Elias M."/>
            <person name="Hampl V."/>
        </authorList>
    </citation>
    <scope>NUCLEOTIDE SEQUENCE [LARGE SCALE GENOMIC DNA]</scope>
    <source>
        <strain evidence="1">NAU3</strain>
        <tissue evidence="1">Gut</tissue>
    </source>
</reference>
<keyword evidence="2" id="KW-1185">Reference proteome</keyword>
<comment type="caution">
    <text evidence="1">The sequence shown here is derived from an EMBL/GenBank/DDBJ whole genome shotgun (WGS) entry which is preliminary data.</text>
</comment>
<dbReference type="Proteomes" id="UP001281761">
    <property type="component" value="Unassembled WGS sequence"/>
</dbReference>